<dbReference type="PROSITE" id="PS01186">
    <property type="entry name" value="EGF_2"/>
    <property type="match status" value="1"/>
</dbReference>
<feature type="domain" description="EGF-like" evidence="2">
    <location>
        <begin position="3"/>
        <end position="14"/>
    </location>
</feature>
<protein>
    <recommendedName>
        <fullName evidence="2">EGF-like domain-containing protein</fullName>
    </recommendedName>
</protein>
<accession>A0ABW1P670</accession>
<dbReference type="InterPro" id="IPR000742">
    <property type="entry name" value="EGF"/>
</dbReference>
<evidence type="ECO:0000259" key="2">
    <source>
        <dbReference type="PROSITE" id="PS01186"/>
    </source>
</evidence>
<gene>
    <name evidence="3" type="ORF">ACFP3R_16370</name>
</gene>
<organism evidence="3 4">
    <name type="scientific">Saccharothrix lopnurensis</name>
    <dbReference type="NCBI Taxonomy" id="1670621"/>
    <lineage>
        <taxon>Bacteria</taxon>
        <taxon>Bacillati</taxon>
        <taxon>Actinomycetota</taxon>
        <taxon>Actinomycetes</taxon>
        <taxon>Pseudonocardiales</taxon>
        <taxon>Pseudonocardiaceae</taxon>
        <taxon>Saccharothrix</taxon>
    </lineage>
</organism>
<comment type="caution">
    <text evidence="3">The sequence shown here is derived from an EMBL/GenBank/DDBJ whole genome shotgun (WGS) entry which is preliminary data.</text>
</comment>
<dbReference type="RefSeq" id="WP_380637056.1">
    <property type="nucleotide sequence ID" value="NZ_JBHSQO010000014.1"/>
</dbReference>
<dbReference type="Proteomes" id="UP001596220">
    <property type="component" value="Unassembled WGS sequence"/>
</dbReference>
<feature type="region of interest" description="Disordered" evidence="1">
    <location>
        <begin position="18"/>
        <end position="42"/>
    </location>
</feature>
<proteinExistence type="predicted"/>
<name>A0ABW1P670_9PSEU</name>
<evidence type="ECO:0000256" key="1">
    <source>
        <dbReference type="SAM" id="MobiDB-lite"/>
    </source>
</evidence>
<evidence type="ECO:0000313" key="3">
    <source>
        <dbReference type="EMBL" id="MFC6090855.1"/>
    </source>
</evidence>
<feature type="compositionally biased region" description="Basic and acidic residues" evidence="1">
    <location>
        <begin position="29"/>
        <end position="42"/>
    </location>
</feature>
<reference evidence="4" key="1">
    <citation type="journal article" date="2019" name="Int. J. Syst. Evol. Microbiol.">
        <title>The Global Catalogue of Microorganisms (GCM) 10K type strain sequencing project: providing services to taxonomists for standard genome sequencing and annotation.</title>
        <authorList>
            <consortium name="The Broad Institute Genomics Platform"/>
            <consortium name="The Broad Institute Genome Sequencing Center for Infectious Disease"/>
            <person name="Wu L."/>
            <person name="Ma J."/>
        </authorList>
    </citation>
    <scope>NUCLEOTIDE SEQUENCE [LARGE SCALE GENOMIC DNA]</scope>
    <source>
        <strain evidence="4">CGMCC 4.7246</strain>
    </source>
</reference>
<keyword evidence="4" id="KW-1185">Reference proteome</keyword>
<dbReference type="EMBL" id="JBHSQO010000014">
    <property type="protein sequence ID" value="MFC6090855.1"/>
    <property type="molecule type" value="Genomic_DNA"/>
</dbReference>
<evidence type="ECO:0000313" key="4">
    <source>
        <dbReference type="Proteomes" id="UP001596220"/>
    </source>
</evidence>
<sequence>MACICRNGWTNTACHEHGVDAQDHTTAAEQRDIDNAWGDHDR</sequence>